<protein>
    <submittedName>
        <fullName evidence="1">Uncharacterized protein</fullName>
    </submittedName>
</protein>
<dbReference type="Proteomes" id="UP001054252">
    <property type="component" value="Unassembled WGS sequence"/>
</dbReference>
<sequence>MVLYPLQSLNLGWFVLPQLQANDLCTVSKSEKLLQLQRNLEVIQCKHANYQLQ</sequence>
<accession>A0AAV5M610</accession>
<proteinExistence type="predicted"/>
<evidence type="ECO:0000313" key="1">
    <source>
        <dbReference type="EMBL" id="GKV44343.1"/>
    </source>
</evidence>
<evidence type="ECO:0000313" key="2">
    <source>
        <dbReference type="Proteomes" id="UP001054252"/>
    </source>
</evidence>
<name>A0AAV5M610_9ROSI</name>
<gene>
    <name evidence="1" type="ORF">SLEP1_g51536</name>
</gene>
<comment type="caution">
    <text evidence="1">The sequence shown here is derived from an EMBL/GenBank/DDBJ whole genome shotgun (WGS) entry which is preliminary data.</text>
</comment>
<dbReference type="AlphaFoldDB" id="A0AAV5M610"/>
<dbReference type="EMBL" id="BPVZ01000180">
    <property type="protein sequence ID" value="GKV44343.1"/>
    <property type="molecule type" value="Genomic_DNA"/>
</dbReference>
<organism evidence="1 2">
    <name type="scientific">Rubroshorea leprosula</name>
    <dbReference type="NCBI Taxonomy" id="152421"/>
    <lineage>
        <taxon>Eukaryota</taxon>
        <taxon>Viridiplantae</taxon>
        <taxon>Streptophyta</taxon>
        <taxon>Embryophyta</taxon>
        <taxon>Tracheophyta</taxon>
        <taxon>Spermatophyta</taxon>
        <taxon>Magnoliopsida</taxon>
        <taxon>eudicotyledons</taxon>
        <taxon>Gunneridae</taxon>
        <taxon>Pentapetalae</taxon>
        <taxon>rosids</taxon>
        <taxon>malvids</taxon>
        <taxon>Malvales</taxon>
        <taxon>Dipterocarpaceae</taxon>
        <taxon>Rubroshorea</taxon>
    </lineage>
</organism>
<keyword evidence="2" id="KW-1185">Reference proteome</keyword>
<reference evidence="1 2" key="1">
    <citation type="journal article" date="2021" name="Commun. Biol.">
        <title>The genome of Shorea leprosula (Dipterocarpaceae) highlights the ecological relevance of drought in aseasonal tropical rainforests.</title>
        <authorList>
            <person name="Ng K.K.S."/>
            <person name="Kobayashi M.J."/>
            <person name="Fawcett J.A."/>
            <person name="Hatakeyama M."/>
            <person name="Paape T."/>
            <person name="Ng C.H."/>
            <person name="Ang C.C."/>
            <person name="Tnah L.H."/>
            <person name="Lee C.T."/>
            <person name="Nishiyama T."/>
            <person name="Sese J."/>
            <person name="O'Brien M.J."/>
            <person name="Copetti D."/>
            <person name="Mohd Noor M.I."/>
            <person name="Ong R.C."/>
            <person name="Putra M."/>
            <person name="Sireger I.Z."/>
            <person name="Indrioko S."/>
            <person name="Kosugi Y."/>
            <person name="Izuno A."/>
            <person name="Isagi Y."/>
            <person name="Lee S.L."/>
            <person name="Shimizu K.K."/>
        </authorList>
    </citation>
    <scope>NUCLEOTIDE SEQUENCE [LARGE SCALE GENOMIC DNA]</scope>
    <source>
        <strain evidence="1">214</strain>
    </source>
</reference>